<accession>A0A8S5SWH2</accession>
<name>A0A8S5SWH2_9CAUD</name>
<proteinExistence type="predicted"/>
<sequence length="101" mass="11771">MIKWLLKNTTEYRVETMDDVEILHKELQKACEYEDYNLTAFSWTEKTSKIGGDDIEVYFVVKATYVFNAAKDPEFPYNDVSFGKAILADAEIAQKDEEQSW</sequence>
<dbReference type="EMBL" id="BK032687">
    <property type="protein sequence ID" value="DAF55353.1"/>
    <property type="molecule type" value="Genomic_DNA"/>
</dbReference>
<evidence type="ECO:0000313" key="1">
    <source>
        <dbReference type="EMBL" id="DAF55353.1"/>
    </source>
</evidence>
<organism evidence="1">
    <name type="scientific">Siphoviridae sp. ctZHD14</name>
    <dbReference type="NCBI Taxonomy" id="2827891"/>
    <lineage>
        <taxon>Viruses</taxon>
        <taxon>Duplodnaviria</taxon>
        <taxon>Heunggongvirae</taxon>
        <taxon>Uroviricota</taxon>
        <taxon>Caudoviricetes</taxon>
    </lineage>
</organism>
<protein>
    <submittedName>
        <fullName evidence="1">Uncharacterized protein</fullName>
    </submittedName>
</protein>
<reference evidence="1" key="1">
    <citation type="journal article" date="2021" name="Proc. Natl. Acad. Sci. U.S.A.">
        <title>A Catalog of Tens of Thousands of Viruses from Human Metagenomes Reveals Hidden Associations with Chronic Diseases.</title>
        <authorList>
            <person name="Tisza M.J."/>
            <person name="Buck C.B."/>
        </authorList>
    </citation>
    <scope>NUCLEOTIDE SEQUENCE</scope>
    <source>
        <strain evidence="1">CtZHD14</strain>
    </source>
</reference>